<dbReference type="EMBL" id="CAEZZU010000311">
    <property type="protein sequence ID" value="CAB4792860.1"/>
    <property type="molecule type" value="Genomic_DNA"/>
</dbReference>
<proteinExistence type="predicted"/>
<keyword evidence="1" id="KW-1133">Transmembrane helix</keyword>
<evidence type="ECO:0000313" key="4">
    <source>
        <dbReference type="EMBL" id="CAB4808425.1"/>
    </source>
</evidence>
<organism evidence="4">
    <name type="scientific">freshwater metagenome</name>
    <dbReference type="NCBI Taxonomy" id="449393"/>
    <lineage>
        <taxon>unclassified sequences</taxon>
        <taxon>metagenomes</taxon>
        <taxon>ecological metagenomes</taxon>
    </lineage>
</organism>
<keyword evidence="1" id="KW-0812">Transmembrane</keyword>
<feature type="transmembrane region" description="Helical" evidence="1">
    <location>
        <begin position="139"/>
        <end position="160"/>
    </location>
</feature>
<feature type="transmembrane region" description="Helical" evidence="1">
    <location>
        <begin position="211"/>
        <end position="234"/>
    </location>
</feature>
<feature type="transmembrane region" description="Helical" evidence="1">
    <location>
        <begin position="90"/>
        <end position="119"/>
    </location>
</feature>
<evidence type="ECO:0000313" key="6">
    <source>
        <dbReference type="EMBL" id="CAB4986013.1"/>
    </source>
</evidence>
<dbReference type="EMBL" id="CAFBLK010000252">
    <property type="protein sequence ID" value="CAB4878198.1"/>
    <property type="molecule type" value="Genomic_DNA"/>
</dbReference>
<evidence type="ECO:0000256" key="1">
    <source>
        <dbReference type="SAM" id="Phobius"/>
    </source>
</evidence>
<dbReference type="PANTHER" id="PTHR37305">
    <property type="entry name" value="INTEGRAL MEMBRANE PROTEIN-RELATED"/>
    <property type="match status" value="1"/>
</dbReference>
<dbReference type="AlphaFoldDB" id="A0A6J6YIS4"/>
<evidence type="ECO:0000313" key="2">
    <source>
        <dbReference type="EMBL" id="CAB4654921.1"/>
    </source>
</evidence>
<evidence type="ECO:0000313" key="3">
    <source>
        <dbReference type="EMBL" id="CAB4792860.1"/>
    </source>
</evidence>
<dbReference type="EMBL" id="CAFBOR010000073">
    <property type="protein sequence ID" value="CAB4986013.1"/>
    <property type="molecule type" value="Genomic_DNA"/>
</dbReference>
<evidence type="ECO:0000313" key="7">
    <source>
        <dbReference type="EMBL" id="CAB5025930.1"/>
    </source>
</evidence>
<protein>
    <submittedName>
        <fullName evidence="4">Unannotated protein</fullName>
    </submittedName>
</protein>
<dbReference type="EMBL" id="CAFBPF010000253">
    <property type="protein sequence ID" value="CAB5025930.1"/>
    <property type="molecule type" value="Genomic_DNA"/>
</dbReference>
<gene>
    <name evidence="2" type="ORF">UFOPK2242_00618</name>
    <name evidence="3" type="ORF">UFOPK2925_01603</name>
    <name evidence="4" type="ORF">UFOPK2996_01468</name>
    <name evidence="5" type="ORF">UFOPK3317_01275</name>
    <name evidence="6" type="ORF">UFOPK3974_00656</name>
    <name evidence="7" type="ORF">UFOPK4071_01505</name>
</gene>
<accession>A0A6J6YIS4</accession>
<keyword evidence="1" id="KW-0472">Membrane</keyword>
<evidence type="ECO:0000313" key="5">
    <source>
        <dbReference type="EMBL" id="CAB4878198.1"/>
    </source>
</evidence>
<dbReference type="PANTHER" id="PTHR37305:SF1">
    <property type="entry name" value="MEMBRANE PROTEIN"/>
    <property type="match status" value="1"/>
</dbReference>
<feature type="transmembrane region" description="Helical" evidence="1">
    <location>
        <begin position="167"/>
        <end position="191"/>
    </location>
</feature>
<dbReference type="EMBL" id="CAEZWM010000058">
    <property type="protein sequence ID" value="CAB4654921.1"/>
    <property type="molecule type" value="Genomic_DNA"/>
</dbReference>
<dbReference type="EMBL" id="CAFAAH010000256">
    <property type="protein sequence ID" value="CAB4808425.1"/>
    <property type="molecule type" value="Genomic_DNA"/>
</dbReference>
<sequence length="241" mass="24993">MIAQIHSEWIKFRTVRSTVVLAIISVVICVGVAIIAAAITDGALSVSNALVGVQISSLFIMVLGVQIIGQEYRFATIRPTFSATPRRERVIIAKLVVVIATVAVAAVALIALSLAAAAIVSSMRGNAFDLGETGNARVLIGTIAILVINGIFGFGIGCIVRQPIAGIVIVLVWVTVVESLIGGLVQGSARWLPLFSMANVNAQSISSNSEFMGPVVGALYGATIALALVALGALRIRSMDA</sequence>
<feature type="transmembrane region" description="Helical" evidence="1">
    <location>
        <begin position="51"/>
        <end position="69"/>
    </location>
</feature>
<reference evidence="4" key="1">
    <citation type="submission" date="2020-05" db="EMBL/GenBank/DDBJ databases">
        <authorList>
            <person name="Chiriac C."/>
            <person name="Salcher M."/>
            <person name="Ghai R."/>
            <person name="Kavagutti S V."/>
        </authorList>
    </citation>
    <scope>NUCLEOTIDE SEQUENCE</scope>
</reference>
<name>A0A6J6YIS4_9ZZZZ</name>
<feature type="transmembrane region" description="Helical" evidence="1">
    <location>
        <begin position="20"/>
        <end position="39"/>
    </location>
</feature>